<evidence type="ECO:0000313" key="8">
    <source>
        <dbReference type="Proteomes" id="UP000515913"/>
    </source>
</evidence>
<keyword evidence="3" id="KW-0472">Membrane</keyword>
<evidence type="ECO:0000256" key="4">
    <source>
        <dbReference type="ARBA" id="ARBA00023139"/>
    </source>
</evidence>
<evidence type="ECO:0000256" key="1">
    <source>
        <dbReference type="ARBA" id="ARBA00004459"/>
    </source>
</evidence>
<keyword evidence="4" id="KW-0564">Palmitate</keyword>
<comment type="subcellular location">
    <subcellularLocation>
        <location evidence="1">Cell outer membrane</location>
        <topology evidence="1">Lipid-anchor</topology>
    </subcellularLocation>
</comment>
<evidence type="ECO:0000256" key="2">
    <source>
        <dbReference type="ARBA" id="ARBA00022729"/>
    </source>
</evidence>
<keyword evidence="8" id="KW-1185">Reference proteome</keyword>
<protein>
    <submittedName>
        <fullName evidence="7">Complement resistance protein TraT</fullName>
    </submittedName>
</protein>
<dbReference type="PROSITE" id="PS51257">
    <property type="entry name" value="PROKAR_LIPOPROTEIN"/>
    <property type="match status" value="1"/>
</dbReference>
<evidence type="ECO:0000256" key="3">
    <source>
        <dbReference type="ARBA" id="ARBA00023136"/>
    </source>
</evidence>
<reference evidence="7 8" key="1">
    <citation type="submission" date="2020-08" db="EMBL/GenBank/DDBJ databases">
        <authorList>
            <person name="Liu C."/>
            <person name="Sun Q."/>
        </authorList>
    </citation>
    <scope>NUCLEOTIDE SEQUENCE [LARGE SCALE GENOMIC DNA]</scope>
    <source>
        <strain evidence="7 8">NSJ-57</strain>
    </source>
</reference>
<organism evidence="7 8">
    <name type="scientific">Fusobacterium hominis</name>
    <dbReference type="NCBI Taxonomy" id="2764326"/>
    <lineage>
        <taxon>Bacteria</taxon>
        <taxon>Fusobacteriati</taxon>
        <taxon>Fusobacteriota</taxon>
        <taxon>Fusobacteriia</taxon>
        <taxon>Fusobacteriales</taxon>
        <taxon>Fusobacteriaceae</taxon>
        <taxon>Fusobacterium</taxon>
    </lineage>
</organism>
<dbReference type="RefSeq" id="WP_101473699.1">
    <property type="nucleotide sequence ID" value="NZ_CP060637.1"/>
</dbReference>
<dbReference type="GO" id="GO:0009279">
    <property type="term" value="C:cell outer membrane"/>
    <property type="evidence" value="ECO:0007669"/>
    <property type="project" value="UniProtKB-SubCell"/>
</dbReference>
<dbReference type="KEGG" id="fho:H9Q81_09805"/>
<feature type="chain" id="PRO_5028959944" evidence="6">
    <location>
        <begin position="22"/>
        <end position="237"/>
    </location>
</feature>
<dbReference type="EMBL" id="CP060637">
    <property type="protein sequence ID" value="QNM15187.1"/>
    <property type="molecule type" value="Genomic_DNA"/>
</dbReference>
<evidence type="ECO:0000313" key="7">
    <source>
        <dbReference type="EMBL" id="QNM15187.1"/>
    </source>
</evidence>
<evidence type="ECO:0000256" key="6">
    <source>
        <dbReference type="SAM" id="SignalP"/>
    </source>
</evidence>
<dbReference type="PIRSF" id="PIRSF002859">
    <property type="entry name" value="Lipo_traT"/>
    <property type="match status" value="1"/>
</dbReference>
<proteinExistence type="predicted"/>
<dbReference type="Proteomes" id="UP000515913">
    <property type="component" value="Chromosome"/>
</dbReference>
<keyword evidence="2 6" id="KW-0732">Signal</keyword>
<gene>
    <name evidence="7" type="ORF">H9Q81_09805</name>
</gene>
<feature type="signal peptide" evidence="6">
    <location>
        <begin position="1"/>
        <end position="21"/>
    </location>
</feature>
<evidence type="ECO:0000256" key="5">
    <source>
        <dbReference type="ARBA" id="ARBA00023288"/>
    </source>
</evidence>
<sequence>MKKLLLLALTLMILAFTGCSALDTAVKKRNLETQTKMSETIWLNPQLIGDKTIFVQIKNTSTSNIDLENHIKNILTEKGYKIVSTPKNANYWLQVNVLNVGKMDLKDSEAALTGLTGAGIGATLGAYNTGSANAAVGWGIVGGIAGVVADAMVSDNYYTMITDILVSEKTPDKVKNAAVNATTQGTRGVNITKSQNTNNMNKYQTRVVSTANQVNLKLNEAEPKLEAELLKVISNIF</sequence>
<accession>A0A7G9GWK5</accession>
<name>A0A7G9GWK5_9FUSO</name>
<keyword evidence="5" id="KW-0449">Lipoprotein</keyword>
<dbReference type="Pfam" id="PF05818">
    <property type="entry name" value="TraT"/>
    <property type="match status" value="1"/>
</dbReference>
<dbReference type="InterPro" id="IPR008874">
    <property type="entry name" value="TraT_complement-R"/>
</dbReference>
<dbReference type="AlphaFoldDB" id="A0A7G9GWK5"/>